<dbReference type="Pfam" id="PF04773">
    <property type="entry name" value="FecR"/>
    <property type="match status" value="1"/>
</dbReference>
<dbReference type="InterPro" id="IPR032623">
    <property type="entry name" value="FecR_N"/>
</dbReference>
<dbReference type="InterPro" id="IPR012373">
    <property type="entry name" value="Ferrdict_sens_TM"/>
</dbReference>
<comment type="caution">
    <text evidence="3">The sequence shown here is derived from an EMBL/GenBank/DDBJ whole genome shotgun (WGS) entry which is preliminary data.</text>
</comment>
<evidence type="ECO:0000259" key="2">
    <source>
        <dbReference type="Pfam" id="PF16220"/>
    </source>
</evidence>
<gene>
    <name evidence="3" type="ORF">C4F51_13615</name>
</gene>
<protein>
    <submittedName>
        <fullName evidence="3">DUF4880 domain-containing protein</fullName>
    </submittedName>
</protein>
<accession>A0A928YUQ6</accession>
<dbReference type="PANTHER" id="PTHR30273">
    <property type="entry name" value="PERIPLASMIC SIGNAL SENSOR AND SIGMA FACTOR ACTIVATOR FECR-RELATED"/>
    <property type="match status" value="1"/>
</dbReference>
<dbReference type="InterPro" id="IPR006860">
    <property type="entry name" value="FecR"/>
</dbReference>
<evidence type="ECO:0000259" key="1">
    <source>
        <dbReference type="Pfam" id="PF04773"/>
    </source>
</evidence>
<evidence type="ECO:0000313" key="3">
    <source>
        <dbReference type="EMBL" id="MBE8718227.1"/>
    </source>
</evidence>
<feature type="domain" description="FecR protein" evidence="1">
    <location>
        <begin position="122"/>
        <end position="213"/>
    </location>
</feature>
<dbReference type="EMBL" id="PRDL01000001">
    <property type="protein sequence ID" value="MBE8718227.1"/>
    <property type="molecule type" value="Genomic_DNA"/>
</dbReference>
<dbReference type="GO" id="GO:0016989">
    <property type="term" value="F:sigma factor antagonist activity"/>
    <property type="evidence" value="ECO:0007669"/>
    <property type="project" value="TreeGrafter"/>
</dbReference>
<organism evidence="3 4">
    <name type="scientific">Cellvibrio polysaccharolyticus</name>
    <dbReference type="NCBI Taxonomy" id="2082724"/>
    <lineage>
        <taxon>Bacteria</taxon>
        <taxon>Pseudomonadati</taxon>
        <taxon>Pseudomonadota</taxon>
        <taxon>Gammaproteobacteria</taxon>
        <taxon>Cellvibrionales</taxon>
        <taxon>Cellvibrionaceae</taxon>
        <taxon>Cellvibrio</taxon>
    </lineage>
</organism>
<dbReference type="Gene3D" id="2.60.120.1440">
    <property type="match status" value="1"/>
</dbReference>
<dbReference type="Pfam" id="PF16220">
    <property type="entry name" value="DUF4880"/>
    <property type="match status" value="1"/>
</dbReference>
<dbReference type="PIRSF" id="PIRSF018266">
    <property type="entry name" value="FecR"/>
    <property type="match status" value="1"/>
</dbReference>
<proteinExistence type="predicted"/>
<dbReference type="PANTHER" id="PTHR30273:SF2">
    <property type="entry name" value="PROTEIN FECR"/>
    <property type="match status" value="1"/>
</dbReference>
<reference evidence="3" key="1">
    <citation type="submission" date="2018-07" db="EMBL/GenBank/DDBJ databases">
        <title>Genome assembly of strain Ka43.</title>
        <authorList>
            <person name="Kukolya J."/>
            <person name="Nagy I."/>
            <person name="Horvath B."/>
            <person name="Toth A."/>
        </authorList>
    </citation>
    <scope>NUCLEOTIDE SEQUENCE</scope>
    <source>
        <strain evidence="3">KB43</strain>
    </source>
</reference>
<dbReference type="Proteomes" id="UP000652567">
    <property type="component" value="Unassembled WGS sequence"/>
</dbReference>
<evidence type="ECO:0000313" key="4">
    <source>
        <dbReference type="Proteomes" id="UP000652567"/>
    </source>
</evidence>
<dbReference type="AlphaFoldDB" id="A0A928YUQ6"/>
<name>A0A928YUQ6_9GAMM</name>
<feature type="domain" description="FecR N-terminal" evidence="2">
    <location>
        <begin position="22"/>
        <end position="64"/>
    </location>
</feature>
<sequence>MSDGDGLPCMNRQPALREETFEAAADWLLKIQQGTLSAQEKQDFQQWLTHADDNRRAWQRVEKLMGQLGTLPPDIARQALNAPDNSERRTTVTRLALLLAAVPLAGSLWYVSREPALFAGHKTAVGERKTLQLEDGTVITLNTDTAIDVQYDHAGRKVLLHSGEIYLETGKQPDARPFQVVTRFGHFRPLGTRFLLHLQTDSVQLTVQQGAVEAIRPQHQRLILQAGEQVQLGQATASNITPADEHANAWTTGMLLADAMPLEQFAGKIGRYRNGRLSVDAAIANLAISGAYPLDNTDQTLAMLAEAYQLRIESHWFGYATRLTPSTP</sequence>
<keyword evidence="4" id="KW-1185">Reference proteome</keyword>